<organism evidence="1 2">
    <name type="scientific">Hymenoscyphus albidus</name>
    <dbReference type="NCBI Taxonomy" id="595503"/>
    <lineage>
        <taxon>Eukaryota</taxon>
        <taxon>Fungi</taxon>
        <taxon>Dikarya</taxon>
        <taxon>Ascomycota</taxon>
        <taxon>Pezizomycotina</taxon>
        <taxon>Leotiomycetes</taxon>
        <taxon>Helotiales</taxon>
        <taxon>Helotiaceae</taxon>
        <taxon>Hymenoscyphus</taxon>
    </lineage>
</organism>
<protein>
    <submittedName>
        <fullName evidence="1">Uncharacterized protein</fullName>
    </submittedName>
</protein>
<comment type="caution">
    <text evidence="1">The sequence shown here is derived from an EMBL/GenBank/DDBJ whole genome shotgun (WGS) entry which is preliminary data.</text>
</comment>
<dbReference type="AlphaFoldDB" id="A0A9N9PWL6"/>
<gene>
    <name evidence="1" type="ORF">HYALB_00001556</name>
</gene>
<reference evidence="1" key="1">
    <citation type="submission" date="2021-07" db="EMBL/GenBank/DDBJ databases">
        <authorList>
            <person name="Durling M."/>
        </authorList>
    </citation>
    <scope>NUCLEOTIDE SEQUENCE</scope>
</reference>
<evidence type="ECO:0000313" key="1">
    <source>
        <dbReference type="EMBL" id="CAG8970770.1"/>
    </source>
</evidence>
<dbReference type="Proteomes" id="UP000701801">
    <property type="component" value="Unassembled WGS sequence"/>
</dbReference>
<accession>A0A9N9PWL6</accession>
<name>A0A9N9PWL6_9HELO</name>
<proteinExistence type="predicted"/>
<sequence length="175" mass="20548">MALQPRRWTLPEYFLASLLFQIAGRLRNYTLNARIDFLVTTLPYFERDIRDWGGQSRTYERHDLTAKARDGFLRRALADTGSGFNEYSYIQEFRPCHDMAMRAISDLYVPAGNNRKADIKRALSQLSLVCDEWSWTQFHNPFAADEVLQNYDLYGGVNGDKFPHDFQNPRNKRER</sequence>
<evidence type="ECO:0000313" key="2">
    <source>
        <dbReference type="Proteomes" id="UP000701801"/>
    </source>
</evidence>
<dbReference type="EMBL" id="CAJVRM010000002">
    <property type="protein sequence ID" value="CAG8970770.1"/>
    <property type="molecule type" value="Genomic_DNA"/>
</dbReference>
<keyword evidence="2" id="KW-1185">Reference proteome</keyword>